<feature type="compositionally biased region" description="Low complexity" evidence="1">
    <location>
        <begin position="341"/>
        <end position="368"/>
    </location>
</feature>
<evidence type="ECO:0000256" key="1">
    <source>
        <dbReference type="SAM" id="MobiDB-lite"/>
    </source>
</evidence>
<keyword evidence="3" id="KW-1185">Reference proteome</keyword>
<dbReference type="EMBL" id="SEYY01006399">
    <property type="protein sequence ID" value="KAB7502913.1"/>
    <property type="molecule type" value="Genomic_DNA"/>
</dbReference>
<dbReference type="AlphaFoldDB" id="A0A5N5T8D3"/>
<feature type="region of interest" description="Disordered" evidence="1">
    <location>
        <begin position="331"/>
        <end position="468"/>
    </location>
</feature>
<feature type="region of interest" description="Disordered" evidence="1">
    <location>
        <begin position="254"/>
        <end position="276"/>
    </location>
</feature>
<evidence type="ECO:0000313" key="2">
    <source>
        <dbReference type="EMBL" id="KAB7502913.1"/>
    </source>
</evidence>
<dbReference type="Proteomes" id="UP000326759">
    <property type="component" value="Unassembled WGS sequence"/>
</dbReference>
<feature type="region of interest" description="Disordered" evidence="1">
    <location>
        <begin position="490"/>
        <end position="524"/>
    </location>
</feature>
<protein>
    <submittedName>
        <fullName evidence="2">Uncharacterized protein</fullName>
    </submittedName>
</protein>
<feature type="compositionally biased region" description="Polar residues" evidence="1">
    <location>
        <begin position="254"/>
        <end position="265"/>
    </location>
</feature>
<gene>
    <name evidence="2" type="ORF">Anas_10457</name>
</gene>
<reference evidence="2 3" key="1">
    <citation type="journal article" date="2019" name="PLoS Biol.">
        <title>Sex chromosomes control vertical transmission of feminizing Wolbachia symbionts in an isopod.</title>
        <authorList>
            <person name="Becking T."/>
            <person name="Chebbi M.A."/>
            <person name="Giraud I."/>
            <person name="Moumen B."/>
            <person name="Laverre T."/>
            <person name="Caubet Y."/>
            <person name="Peccoud J."/>
            <person name="Gilbert C."/>
            <person name="Cordaux R."/>
        </authorList>
    </citation>
    <scope>NUCLEOTIDE SEQUENCE [LARGE SCALE GENOMIC DNA]</scope>
    <source>
        <strain evidence="2">ANa2</strain>
        <tissue evidence="2">Whole body excluding digestive tract and cuticle</tissue>
    </source>
</reference>
<feature type="compositionally biased region" description="Polar residues" evidence="1">
    <location>
        <begin position="437"/>
        <end position="447"/>
    </location>
</feature>
<proteinExistence type="predicted"/>
<organism evidence="2 3">
    <name type="scientific">Armadillidium nasatum</name>
    <dbReference type="NCBI Taxonomy" id="96803"/>
    <lineage>
        <taxon>Eukaryota</taxon>
        <taxon>Metazoa</taxon>
        <taxon>Ecdysozoa</taxon>
        <taxon>Arthropoda</taxon>
        <taxon>Crustacea</taxon>
        <taxon>Multicrustacea</taxon>
        <taxon>Malacostraca</taxon>
        <taxon>Eumalacostraca</taxon>
        <taxon>Peracarida</taxon>
        <taxon>Isopoda</taxon>
        <taxon>Oniscidea</taxon>
        <taxon>Crinocheta</taxon>
        <taxon>Armadillidiidae</taxon>
        <taxon>Armadillidium</taxon>
    </lineage>
</organism>
<accession>A0A5N5T8D3</accession>
<comment type="caution">
    <text evidence="2">The sequence shown here is derived from an EMBL/GenBank/DDBJ whole genome shotgun (WGS) entry which is preliminary data.</text>
</comment>
<feature type="compositionally biased region" description="Polar residues" evidence="1">
    <location>
        <begin position="384"/>
        <end position="419"/>
    </location>
</feature>
<sequence length="552" mass="60291">MNGNYLLIPYNFCHYFFVTFSASRHNGSDPFRVFGGVNSPPRPTILGRHSLFNRFGEEEENALKEFQFLESFPSQSDVIGSCDQGRPFVQSQNPDRNEDALLCHSINFTPTSLSRPSPPTDLKNLRSSEPCPDELIYPISSSRTQCLDDDSVFVKSSSSLPCTSQTNNDCCPPLNRTLENLSTSDKNIAKNSGPTRISKLSTDENIKQSFRSFEKVSNLRSNDLNDNNKTYKCNVPLPRLDKANCISDLYKKSNNSGDRQSVVESRNTDGRNLCNKSNFSVKTEANKLLKGNSSSTQIKNNLKANTEETKLVDTRSISNVKEIIEKLNNKNSSSGKLIHHSGNNRNGRNSNSCNSNNSDITSSSTRNSKPSFISTKPCPPSVLAATSNRCSDSLSHNAEPSNSSAMTNENTNSNVSKKNCQSKRNPKLPGSSLIKRLTSNSFQSKDASASLPPKGGNSSSTRTGKVRENIPSRLSSRAIGVVGKGLRSPRLPRLKLNGSRGDPLSSFNEKGMCDSGSSEGSDKGCGRISISDSCAEIFSLGESGDEVFLRHS</sequence>
<name>A0A5N5T8D3_9CRUS</name>
<evidence type="ECO:0000313" key="3">
    <source>
        <dbReference type="Proteomes" id="UP000326759"/>
    </source>
</evidence>